<protein>
    <submittedName>
        <fullName evidence="2">Translation Initiation Factor 4E (IF-4E)/Translation elongation factor</fullName>
    </submittedName>
</protein>
<gene>
    <name evidence="2" type="ORF">QR46_3813</name>
</gene>
<keyword evidence="1" id="KW-0694">RNA-binding</keyword>
<dbReference type="PANTHER" id="PTHR11960:SF73">
    <property type="entry name" value="TRANSLATION INITIATION FACTOR 4E, PUTATIVE-RELATED"/>
    <property type="match status" value="1"/>
</dbReference>
<keyword evidence="1" id="KW-0648">Protein biosynthesis</keyword>
<dbReference type="SUPFAM" id="SSF55418">
    <property type="entry name" value="eIF4e-like"/>
    <property type="match status" value="1"/>
</dbReference>
<name>A0A132NQ46_GIAIN</name>
<dbReference type="GO" id="GO:0003743">
    <property type="term" value="F:translation initiation factor activity"/>
    <property type="evidence" value="ECO:0007669"/>
    <property type="project" value="UniProtKB-KW"/>
</dbReference>
<accession>A0A132NQ46</accession>
<evidence type="ECO:0000313" key="2">
    <source>
        <dbReference type="EMBL" id="KWX12229.1"/>
    </source>
</evidence>
<reference evidence="2 3" key="1">
    <citation type="journal article" date="2015" name="Mol. Biochem. Parasitol.">
        <title>Identification of polymorphic genes for use in assemblage B genotyping assays through comparative genomics of multiple assemblage B Giardia duodenalis isolates.</title>
        <authorList>
            <person name="Wielinga C."/>
            <person name="Thompson R.C."/>
            <person name="Monis P."/>
            <person name="Ryan U."/>
        </authorList>
    </citation>
    <scope>NUCLEOTIDE SEQUENCE [LARGE SCALE GENOMIC DNA]</scope>
    <source>
        <strain evidence="2 3">BAH15c1</strain>
    </source>
</reference>
<dbReference type="Proteomes" id="UP000070089">
    <property type="component" value="Unassembled WGS sequence"/>
</dbReference>
<dbReference type="AlphaFoldDB" id="A0A132NQ46"/>
<dbReference type="GO" id="GO:0016281">
    <property type="term" value="C:eukaryotic translation initiation factor 4F complex"/>
    <property type="evidence" value="ECO:0007669"/>
    <property type="project" value="TreeGrafter"/>
</dbReference>
<keyword evidence="1 2" id="KW-0396">Initiation factor</keyword>
<dbReference type="InterPro" id="IPR001040">
    <property type="entry name" value="TIF_eIF_4E"/>
</dbReference>
<dbReference type="VEuPathDB" id="GiardiaDB:QR46_3813"/>
<dbReference type="GO" id="GO:0003746">
    <property type="term" value="F:translation elongation factor activity"/>
    <property type="evidence" value="ECO:0007669"/>
    <property type="project" value="UniProtKB-KW"/>
</dbReference>
<dbReference type="Pfam" id="PF01652">
    <property type="entry name" value="IF4E"/>
    <property type="match status" value="1"/>
</dbReference>
<dbReference type="FunFam" id="3.30.760.10:FF:000036">
    <property type="entry name" value="Protein Translation Initiation Factor 4E (IF-4E)"/>
    <property type="match status" value="1"/>
</dbReference>
<keyword evidence="2" id="KW-0251">Elongation factor</keyword>
<evidence type="ECO:0000256" key="1">
    <source>
        <dbReference type="RuleBase" id="RU004374"/>
    </source>
</evidence>
<dbReference type="GO" id="GO:0000340">
    <property type="term" value="F:RNA 7-methylguanosine cap binding"/>
    <property type="evidence" value="ECO:0007669"/>
    <property type="project" value="TreeGrafter"/>
</dbReference>
<dbReference type="PANTHER" id="PTHR11960">
    <property type="entry name" value="EUKARYOTIC TRANSLATION INITIATION FACTOR 4E RELATED"/>
    <property type="match status" value="1"/>
</dbReference>
<comment type="caution">
    <text evidence="2">The sequence shown here is derived from an EMBL/GenBank/DDBJ whole genome shotgun (WGS) entry which is preliminary data.</text>
</comment>
<dbReference type="Gene3D" id="3.30.760.10">
    <property type="entry name" value="RNA Cap, Translation Initiation Factor Eif4e"/>
    <property type="match status" value="1"/>
</dbReference>
<dbReference type="InterPro" id="IPR023398">
    <property type="entry name" value="TIF_eIF4e-like"/>
</dbReference>
<proteinExistence type="inferred from homology"/>
<sequence>MEDIILDDEWTLFFSNQDRHGDQSHLAEFMDNIHPIMTTDSLKAFFSCYQFLRRPNVIDCNQGYHFFKKGIRPAFEDPAHVKCIRIKIMIASGYASMVWEYLLMMIFRGLLDECPKVTGIEFRRGKVVANEFIAIWMRDKTEEDQKNLLAILKREFNLQDTSMFHIQP</sequence>
<evidence type="ECO:0000313" key="3">
    <source>
        <dbReference type="Proteomes" id="UP000070089"/>
    </source>
</evidence>
<organism evidence="2 3">
    <name type="scientific">Giardia duodenalis assemblage B</name>
    <dbReference type="NCBI Taxonomy" id="1394984"/>
    <lineage>
        <taxon>Eukaryota</taxon>
        <taxon>Metamonada</taxon>
        <taxon>Diplomonadida</taxon>
        <taxon>Hexamitidae</taxon>
        <taxon>Giardiinae</taxon>
        <taxon>Giardia</taxon>
    </lineage>
</organism>
<dbReference type="EMBL" id="JXTI01000129">
    <property type="protein sequence ID" value="KWX12229.1"/>
    <property type="molecule type" value="Genomic_DNA"/>
</dbReference>
<comment type="similarity">
    <text evidence="1">Belongs to the eukaryotic initiation factor 4E family.</text>
</comment>
<dbReference type="OrthoDB" id="590761at2759"/>